<sequence>MPCIENLISYFSKGGLLFSILLFPGGLFAQSDIEYPECYSHILSEVQSLHAVSAASYEDCIRSSLLAGDTAVGARLLMKLGESLMLHGKLDSATTYLDLSYEFYDSLNDDWNRAKVLNQLSVTYLHKGDFETSRSVLTQAIELAQQPQFRDSIHPYFGFMGQVMATLRDFEQSDVFFKRGVDMLTKGNRDVDLKVCYYGWAVSKLSAQDSKSADSLIQLANHIRVPESERLRLKIMQTRAEARLHNTRGEFNKTLETYESLLSTTLSDMYYDVKVEAFMGMANAHTSLREFEQANELYDSILSDSMLYQNPLLIEGVLRRYATFLDKVEDYEGASWVKSRIIWHTDSIYDQHRLDEIRSSQLHDLEQSNFELFDENVEKSKLIDYYVEIDKFWRRLIYIGTSFIIVLSILVYYLFRTRKQLRESEHAVRLNNEKLEEVDRQRIQLVRILGHDLRGPMWGLRSFIERMNAGDISEQDEKKMRAHAFNSMLEIQDMLEDLSAWAEASAGMLISNKENIELRALVDSLLGAYRLHALVKNLDIRIEIDEDLEVISDRRALSTILRNLIENAIKHTAEGTVVIQAERREETVSLSIRDTGHGMEAETLHALRAQSAFKRTEGTHGEGGTGLGMSAVFLLAREVGVHIHIDSKVNEGTTIQIEPFPVA</sequence>
<name>A0A6N6RE31_9FLAO</name>
<dbReference type="SMART" id="SM00387">
    <property type="entry name" value="HATPase_c"/>
    <property type="match status" value="1"/>
</dbReference>
<dbReference type="EMBL" id="WBVO01000010">
    <property type="protein sequence ID" value="KAB2807645.1"/>
    <property type="molecule type" value="Genomic_DNA"/>
</dbReference>
<reference evidence="9 10" key="1">
    <citation type="submission" date="2019-09" db="EMBL/GenBank/DDBJ databases">
        <title>Genomes of family Cryomorphaceae.</title>
        <authorList>
            <person name="Bowman J.P."/>
        </authorList>
    </citation>
    <scope>NUCLEOTIDE SEQUENCE [LARGE SCALE GENOMIC DNA]</scope>
    <source>
        <strain evidence="9 10">LMG 25704</strain>
    </source>
</reference>
<dbReference type="SUPFAM" id="SSF55874">
    <property type="entry name" value="ATPase domain of HSP90 chaperone/DNA topoisomerase II/histidine kinase"/>
    <property type="match status" value="1"/>
</dbReference>
<dbReference type="Proteomes" id="UP000468650">
    <property type="component" value="Unassembled WGS sequence"/>
</dbReference>
<evidence type="ECO:0000256" key="2">
    <source>
        <dbReference type="ARBA" id="ARBA00012438"/>
    </source>
</evidence>
<evidence type="ECO:0000256" key="3">
    <source>
        <dbReference type="ARBA" id="ARBA00022553"/>
    </source>
</evidence>
<dbReference type="CDD" id="cd00075">
    <property type="entry name" value="HATPase"/>
    <property type="match status" value="1"/>
</dbReference>
<proteinExistence type="predicted"/>
<keyword evidence="7" id="KW-1133">Transmembrane helix</keyword>
<feature type="transmembrane region" description="Helical" evidence="7">
    <location>
        <begin position="396"/>
        <end position="415"/>
    </location>
</feature>
<organism evidence="9 10">
    <name type="scientific">Phaeocystidibacter luteus</name>
    <dbReference type="NCBI Taxonomy" id="911197"/>
    <lineage>
        <taxon>Bacteria</taxon>
        <taxon>Pseudomonadati</taxon>
        <taxon>Bacteroidota</taxon>
        <taxon>Flavobacteriia</taxon>
        <taxon>Flavobacteriales</taxon>
        <taxon>Phaeocystidibacteraceae</taxon>
        <taxon>Phaeocystidibacter</taxon>
    </lineage>
</organism>
<dbReference type="Gene3D" id="1.10.287.130">
    <property type="match status" value="1"/>
</dbReference>
<dbReference type="InterPro" id="IPR036097">
    <property type="entry name" value="HisK_dim/P_sf"/>
</dbReference>
<comment type="caution">
    <text evidence="9">The sequence shown here is derived from an EMBL/GenBank/DDBJ whole genome shotgun (WGS) entry which is preliminary data.</text>
</comment>
<dbReference type="GO" id="GO:0000155">
    <property type="term" value="F:phosphorelay sensor kinase activity"/>
    <property type="evidence" value="ECO:0007669"/>
    <property type="project" value="InterPro"/>
</dbReference>
<dbReference type="SUPFAM" id="SSF48452">
    <property type="entry name" value="TPR-like"/>
    <property type="match status" value="2"/>
</dbReference>
<keyword evidence="7" id="KW-0812">Transmembrane</keyword>
<evidence type="ECO:0000256" key="1">
    <source>
        <dbReference type="ARBA" id="ARBA00000085"/>
    </source>
</evidence>
<dbReference type="Pfam" id="PF02518">
    <property type="entry name" value="HATPase_c"/>
    <property type="match status" value="1"/>
</dbReference>
<protein>
    <recommendedName>
        <fullName evidence="2">histidine kinase</fullName>
        <ecNumber evidence="2">2.7.13.3</ecNumber>
    </recommendedName>
</protein>
<evidence type="ECO:0000313" key="9">
    <source>
        <dbReference type="EMBL" id="KAB2807645.1"/>
    </source>
</evidence>
<dbReference type="AlphaFoldDB" id="A0A6N6RE31"/>
<dbReference type="PANTHER" id="PTHR45453">
    <property type="entry name" value="PHOSPHATE REGULON SENSOR PROTEIN PHOR"/>
    <property type="match status" value="1"/>
</dbReference>
<gene>
    <name evidence="9" type="ORF">F8C67_11430</name>
</gene>
<dbReference type="InterPro" id="IPR003594">
    <property type="entry name" value="HATPase_dom"/>
</dbReference>
<dbReference type="GO" id="GO:0005886">
    <property type="term" value="C:plasma membrane"/>
    <property type="evidence" value="ECO:0007669"/>
    <property type="project" value="TreeGrafter"/>
</dbReference>
<dbReference type="EC" id="2.7.13.3" evidence="2"/>
<dbReference type="SUPFAM" id="SSF47384">
    <property type="entry name" value="Homodimeric domain of signal transducing histidine kinase"/>
    <property type="match status" value="1"/>
</dbReference>
<dbReference type="PROSITE" id="PS50109">
    <property type="entry name" value="HIS_KIN"/>
    <property type="match status" value="1"/>
</dbReference>
<comment type="catalytic activity">
    <reaction evidence="1">
        <text>ATP + protein L-histidine = ADP + protein N-phospho-L-histidine.</text>
        <dbReference type="EC" id="2.7.13.3"/>
    </reaction>
</comment>
<evidence type="ECO:0000259" key="8">
    <source>
        <dbReference type="PROSITE" id="PS50109"/>
    </source>
</evidence>
<keyword evidence="5" id="KW-0418">Kinase</keyword>
<dbReference type="InterPro" id="IPR050351">
    <property type="entry name" value="BphY/WalK/GraS-like"/>
</dbReference>
<feature type="domain" description="Histidine kinase" evidence="8">
    <location>
        <begin position="448"/>
        <end position="658"/>
    </location>
</feature>
<keyword evidence="3" id="KW-0597">Phosphoprotein</keyword>
<dbReference type="InterPro" id="IPR036890">
    <property type="entry name" value="HATPase_C_sf"/>
</dbReference>
<dbReference type="Gene3D" id="3.30.565.10">
    <property type="entry name" value="Histidine kinase-like ATPase, C-terminal domain"/>
    <property type="match status" value="1"/>
</dbReference>
<dbReference type="GO" id="GO:0004721">
    <property type="term" value="F:phosphoprotein phosphatase activity"/>
    <property type="evidence" value="ECO:0007669"/>
    <property type="project" value="TreeGrafter"/>
</dbReference>
<dbReference type="PANTHER" id="PTHR45453:SF1">
    <property type="entry name" value="PHOSPHATE REGULON SENSOR PROTEIN PHOR"/>
    <property type="match status" value="1"/>
</dbReference>
<accession>A0A6N6RE31</accession>
<keyword evidence="4" id="KW-0808">Transferase</keyword>
<keyword evidence="7" id="KW-0472">Membrane</keyword>
<dbReference type="InterPro" id="IPR005467">
    <property type="entry name" value="His_kinase_dom"/>
</dbReference>
<evidence type="ECO:0000256" key="7">
    <source>
        <dbReference type="SAM" id="Phobius"/>
    </source>
</evidence>
<evidence type="ECO:0000256" key="6">
    <source>
        <dbReference type="ARBA" id="ARBA00023012"/>
    </source>
</evidence>
<evidence type="ECO:0000256" key="5">
    <source>
        <dbReference type="ARBA" id="ARBA00022777"/>
    </source>
</evidence>
<keyword evidence="10" id="KW-1185">Reference proteome</keyword>
<dbReference type="RefSeq" id="WP_151667988.1">
    <property type="nucleotide sequence ID" value="NZ_WBVO01000010.1"/>
</dbReference>
<dbReference type="Pfam" id="PF13424">
    <property type="entry name" value="TPR_12"/>
    <property type="match status" value="1"/>
</dbReference>
<dbReference type="Gene3D" id="1.25.40.10">
    <property type="entry name" value="Tetratricopeptide repeat domain"/>
    <property type="match status" value="1"/>
</dbReference>
<dbReference type="InterPro" id="IPR011990">
    <property type="entry name" value="TPR-like_helical_dom_sf"/>
</dbReference>
<dbReference type="GO" id="GO:0016036">
    <property type="term" value="P:cellular response to phosphate starvation"/>
    <property type="evidence" value="ECO:0007669"/>
    <property type="project" value="TreeGrafter"/>
</dbReference>
<evidence type="ECO:0000256" key="4">
    <source>
        <dbReference type="ARBA" id="ARBA00022679"/>
    </source>
</evidence>
<keyword evidence="6" id="KW-0902">Two-component regulatory system</keyword>
<evidence type="ECO:0000313" key="10">
    <source>
        <dbReference type="Proteomes" id="UP000468650"/>
    </source>
</evidence>
<dbReference type="OrthoDB" id="9810447at2"/>